<dbReference type="GO" id="GO:0005856">
    <property type="term" value="C:cytoskeleton"/>
    <property type="evidence" value="ECO:0007669"/>
    <property type="project" value="UniProtKB-ARBA"/>
</dbReference>
<organism evidence="5 6">
    <name type="scientific">Paralvinella palmiformis</name>
    <dbReference type="NCBI Taxonomy" id="53620"/>
    <lineage>
        <taxon>Eukaryota</taxon>
        <taxon>Metazoa</taxon>
        <taxon>Spiralia</taxon>
        <taxon>Lophotrochozoa</taxon>
        <taxon>Annelida</taxon>
        <taxon>Polychaeta</taxon>
        <taxon>Sedentaria</taxon>
        <taxon>Canalipalpata</taxon>
        <taxon>Terebellida</taxon>
        <taxon>Terebelliformia</taxon>
        <taxon>Alvinellidae</taxon>
        <taxon>Paralvinella</taxon>
    </lineage>
</organism>
<evidence type="ECO:0000256" key="1">
    <source>
        <dbReference type="ARBA" id="ARBA00023054"/>
    </source>
</evidence>
<evidence type="ECO:0000313" key="5">
    <source>
        <dbReference type="EMBL" id="KAK2170643.1"/>
    </source>
</evidence>
<feature type="coiled-coil region" evidence="2">
    <location>
        <begin position="123"/>
        <end position="153"/>
    </location>
</feature>
<gene>
    <name evidence="5" type="ORF">LSH36_1g01061</name>
</gene>
<feature type="region of interest" description="Disordered" evidence="3">
    <location>
        <begin position="227"/>
        <end position="251"/>
    </location>
</feature>
<evidence type="ECO:0000256" key="3">
    <source>
        <dbReference type="SAM" id="MobiDB-lite"/>
    </source>
</evidence>
<dbReference type="PANTHER" id="PTHR21683">
    <property type="entry name" value="COILED-COIL DOMAIN-CONTAINING PROTEIN 42 LIKE-2-LIKE-RELATED"/>
    <property type="match status" value="1"/>
</dbReference>
<accession>A0AAD9KFG2</accession>
<keyword evidence="1 2" id="KW-0175">Coiled coil</keyword>
<dbReference type="EMBL" id="JAODUP010000001">
    <property type="protein sequence ID" value="KAK2170643.1"/>
    <property type="molecule type" value="Genomic_DNA"/>
</dbReference>
<feature type="domain" description="DUF4200" evidence="4">
    <location>
        <begin position="59"/>
        <end position="176"/>
    </location>
</feature>
<reference evidence="5" key="1">
    <citation type="journal article" date="2023" name="Mol. Biol. Evol.">
        <title>Third-Generation Sequencing Reveals the Adaptive Role of the Epigenome in Three Deep-Sea Polychaetes.</title>
        <authorList>
            <person name="Perez M."/>
            <person name="Aroh O."/>
            <person name="Sun Y."/>
            <person name="Lan Y."/>
            <person name="Juniper S.K."/>
            <person name="Young C.R."/>
            <person name="Angers B."/>
            <person name="Qian P.Y."/>
        </authorList>
    </citation>
    <scope>NUCLEOTIDE SEQUENCE</scope>
    <source>
        <strain evidence="5">P08H-3</strain>
    </source>
</reference>
<proteinExistence type="predicted"/>
<dbReference type="Pfam" id="PF13863">
    <property type="entry name" value="DUF4200"/>
    <property type="match status" value="1"/>
</dbReference>
<evidence type="ECO:0000313" key="6">
    <source>
        <dbReference type="Proteomes" id="UP001208570"/>
    </source>
</evidence>
<dbReference type="InterPro" id="IPR025252">
    <property type="entry name" value="DUF4200"/>
</dbReference>
<dbReference type="PANTHER" id="PTHR21683:SF18">
    <property type="entry name" value="COILED-COIL DOMAIN-CONTAINING PROTEIN 42 HOMOLOG"/>
    <property type="match status" value="1"/>
</dbReference>
<name>A0AAD9KFG2_9ANNE</name>
<dbReference type="InterPro" id="IPR051147">
    <property type="entry name" value="CFAP_domain-containing"/>
</dbReference>
<keyword evidence="6" id="KW-1185">Reference proteome</keyword>
<evidence type="ECO:0000256" key="2">
    <source>
        <dbReference type="SAM" id="Coils"/>
    </source>
</evidence>
<sequence>MAQGLYKLELESPKRNVFVTQLHQRDDEEEDDIAAFPVVKESAGKLLETGLNTLQKTLLLKKEVEVEQVNEELREKREEFKKRLEACAQRQIEIQKRQQKMKDRVNKFEKFIKENEAKRRRAIQKYQQEVKLKEQKDREYELLRQQQSELQARNDYLKSKLAKYEKFKNYLLSVVDILPAHSMVNSLMMRHRTLSDTNKTLIQNLIEMGDEKYVIDRMQIVKMVQHDMTSSPIPEHKSSSPRPLKPALKTK</sequence>
<comment type="caution">
    <text evidence="5">The sequence shown here is derived from an EMBL/GenBank/DDBJ whole genome shotgun (WGS) entry which is preliminary data.</text>
</comment>
<evidence type="ECO:0000259" key="4">
    <source>
        <dbReference type="Pfam" id="PF13863"/>
    </source>
</evidence>
<dbReference type="AlphaFoldDB" id="A0AAD9KFG2"/>
<feature type="coiled-coil region" evidence="2">
    <location>
        <begin position="59"/>
        <end position="90"/>
    </location>
</feature>
<protein>
    <recommendedName>
        <fullName evidence="4">DUF4200 domain-containing protein</fullName>
    </recommendedName>
</protein>
<dbReference type="Proteomes" id="UP001208570">
    <property type="component" value="Unassembled WGS sequence"/>
</dbReference>